<evidence type="ECO:0000313" key="2">
    <source>
        <dbReference type="Proteomes" id="UP001432202"/>
    </source>
</evidence>
<keyword evidence="2" id="KW-1185">Reference proteome</keyword>
<dbReference type="AlphaFoldDB" id="A0AAX4L3V9"/>
<dbReference type="EMBL" id="CP146016">
    <property type="protein sequence ID" value="WWQ61775.1"/>
    <property type="molecule type" value="Genomic_DNA"/>
</dbReference>
<dbReference type="Proteomes" id="UP001432202">
    <property type="component" value="Chromosome"/>
</dbReference>
<dbReference type="GeneID" id="89336173"/>
<dbReference type="RefSeq" id="WP_338604626.1">
    <property type="nucleotide sequence ID" value="NZ_CP146016.1"/>
</dbReference>
<accession>A0AAX4L3V9</accession>
<name>A0AAX4L3V9_9CREN</name>
<protein>
    <submittedName>
        <fullName evidence="1">Uncharacterized protein</fullName>
    </submittedName>
</protein>
<evidence type="ECO:0000313" key="1">
    <source>
        <dbReference type="EMBL" id="WWQ61775.1"/>
    </source>
</evidence>
<organism evidence="1 2">
    <name type="scientific">Sulfolobus tengchongensis</name>
    <dbReference type="NCBI Taxonomy" id="207809"/>
    <lineage>
        <taxon>Archaea</taxon>
        <taxon>Thermoproteota</taxon>
        <taxon>Thermoprotei</taxon>
        <taxon>Sulfolobales</taxon>
        <taxon>Sulfolobaceae</taxon>
        <taxon>Sulfolobus</taxon>
    </lineage>
</organism>
<reference evidence="1 2" key="1">
    <citation type="submission" date="2024-02" db="EMBL/GenBank/DDBJ databases">
        <title>STSV induces naive adaptation in Sulfolobus.</title>
        <authorList>
            <person name="Xiang X."/>
            <person name="Song M."/>
        </authorList>
    </citation>
    <scope>NUCLEOTIDE SEQUENCE [LARGE SCALE GENOMIC DNA]</scope>
    <source>
        <strain evidence="1 2">RT2</strain>
    </source>
</reference>
<proteinExistence type="predicted"/>
<gene>
    <name evidence="1" type="ORF">V6M85_05355</name>
</gene>
<sequence>MIEEGTLVSLEEFKNNQQLKEKVKEGIRGLVSILFKEISSIITFISKEDAIFQLMKLGVISPILSQELLDILSIVDNLDNEDDEVIYGMLVRIMEDIEETINNIEKYKVKNVS</sequence>